<dbReference type="Pfam" id="PF13901">
    <property type="entry name" value="RH_dom"/>
    <property type="match status" value="1"/>
</dbReference>
<gene>
    <name evidence="3" type="primary">Necator_chrIV.g16886</name>
    <name evidence="3" type="ORF">RB195_003588</name>
</gene>
<keyword evidence="4" id="KW-1185">Reference proteome</keyword>
<evidence type="ECO:0000256" key="1">
    <source>
        <dbReference type="SAM" id="MobiDB-lite"/>
    </source>
</evidence>
<protein>
    <recommendedName>
        <fullName evidence="2">Rubicon Homology domain-containing protein</fullName>
    </recommendedName>
</protein>
<accession>A0ABR1DP83</accession>
<feature type="region of interest" description="Disordered" evidence="1">
    <location>
        <begin position="227"/>
        <end position="246"/>
    </location>
</feature>
<feature type="domain" description="Rubicon Homology" evidence="2">
    <location>
        <begin position="405"/>
        <end position="622"/>
    </location>
</feature>
<comment type="caution">
    <text evidence="3">The sequence shown here is derived from an EMBL/GenBank/DDBJ whole genome shotgun (WGS) entry which is preliminary data.</text>
</comment>
<dbReference type="PANTHER" id="PTHR45971:SF1">
    <property type="entry name" value="RUBICON, ISOFORM A"/>
    <property type="match status" value="1"/>
</dbReference>
<dbReference type="EMBL" id="JAVFWL010000004">
    <property type="protein sequence ID" value="KAK6752257.1"/>
    <property type="molecule type" value="Genomic_DNA"/>
</dbReference>
<name>A0ABR1DP83_NECAM</name>
<sequence>MERRLLRKQVSDDENNDDMVEVDKISFTSFGSSDDGDLRMSVRESPVFSNYSDFKSTSELSLHCRVRSVSGNESSSRVPSSSNLGDFSCDSPKIVTTLESEDTEATVSAEPEVASEPAEGSPTSNVFHTDWLDNLYSNSLGPLPEIVQEPYWKTMEKELTDLRQRDASISKDLEESNSYMYSLQLSLCAMEEARWLNEISKDPELSMLIHEIDPKFPLAVNRMPYSRDGCGPSTSEDPGASQDQPLQTFEPYFDAAEQLDAKPVFFVNKRRSVRRHRGGNGSPSKKHEPTWNELSKTALESFVEKETIRDPRIAKWMDDLIQHTDDLMSLPSTSHDNKPETSGGIITESDKSSEWTPLCEDWIFTLWKQDSIRMFCSIKTILEAQNNRCSGCGIRIEKEYMKRVKYCDYYGKVFCQCCHQGSKSIIPARILHTWNFNEFPVCDLAFHFLTDIRDVPAINVCSVAPHIVEKIRVLKHVIVLREKLAYMWDYVKECPDAEETITKYGNLRTLFTSMEQHLLHSLDLFSLSDLVRVHNKDMSTLLEPIVYFAKCHIEVCEHCKKYAATCAYCENAQELLFPFQLEKVYKCGTCGSLSHLKCQTKFRRKMSVDKGCKKCFKTGKDR</sequence>
<evidence type="ECO:0000313" key="3">
    <source>
        <dbReference type="EMBL" id="KAK6752257.1"/>
    </source>
</evidence>
<feature type="region of interest" description="Disordered" evidence="1">
    <location>
        <begin position="329"/>
        <end position="349"/>
    </location>
</feature>
<reference evidence="3 4" key="1">
    <citation type="submission" date="2023-08" db="EMBL/GenBank/DDBJ databases">
        <title>A Necator americanus chromosomal reference genome.</title>
        <authorList>
            <person name="Ilik V."/>
            <person name="Petrzelkova K.J."/>
            <person name="Pardy F."/>
            <person name="Fuh T."/>
            <person name="Niatou-Singa F.S."/>
            <person name="Gouil Q."/>
            <person name="Baker L."/>
            <person name="Ritchie M.E."/>
            <person name="Jex A.R."/>
            <person name="Gazzola D."/>
            <person name="Li H."/>
            <person name="Toshio Fujiwara R."/>
            <person name="Zhan B."/>
            <person name="Aroian R.V."/>
            <person name="Pafco B."/>
            <person name="Schwarz E.M."/>
        </authorList>
    </citation>
    <scope>NUCLEOTIDE SEQUENCE [LARGE SCALE GENOMIC DNA]</scope>
    <source>
        <strain evidence="3 4">Aroian</strain>
        <tissue evidence="3">Whole animal</tissue>
    </source>
</reference>
<evidence type="ECO:0000259" key="2">
    <source>
        <dbReference type="SMART" id="SM01175"/>
    </source>
</evidence>
<feature type="compositionally biased region" description="Low complexity" evidence="1">
    <location>
        <begin position="107"/>
        <end position="122"/>
    </location>
</feature>
<evidence type="ECO:0000313" key="4">
    <source>
        <dbReference type="Proteomes" id="UP001303046"/>
    </source>
</evidence>
<dbReference type="InterPro" id="IPR052428">
    <property type="entry name" value="Autophagy_HostDef_Reg"/>
</dbReference>
<feature type="compositionally biased region" description="Polar residues" evidence="1">
    <location>
        <begin position="232"/>
        <end position="246"/>
    </location>
</feature>
<feature type="region of interest" description="Disordered" evidence="1">
    <location>
        <begin position="100"/>
        <end position="124"/>
    </location>
</feature>
<proteinExistence type="predicted"/>
<organism evidence="3 4">
    <name type="scientific">Necator americanus</name>
    <name type="common">Human hookworm</name>
    <dbReference type="NCBI Taxonomy" id="51031"/>
    <lineage>
        <taxon>Eukaryota</taxon>
        <taxon>Metazoa</taxon>
        <taxon>Ecdysozoa</taxon>
        <taxon>Nematoda</taxon>
        <taxon>Chromadorea</taxon>
        <taxon>Rhabditida</taxon>
        <taxon>Rhabditina</taxon>
        <taxon>Rhabditomorpha</taxon>
        <taxon>Strongyloidea</taxon>
        <taxon>Ancylostomatidae</taxon>
        <taxon>Bunostominae</taxon>
        <taxon>Necator</taxon>
    </lineage>
</organism>
<dbReference type="SMART" id="SM01175">
    <property type="entry name" value="DUF4206"/>
    <property type="match status" value="1"/>
</dbReference>
<dbReference type="InterPro" id="IPR025258">
    <property type="entry name" value="RH_dom"/>
</dbReference>
<dbReference type="Proteomes" id="UP001303046">
    <property type="component" value="Unassembled WGS sequence"/>
</dbReference>
<dbReference type="PANTHER" id="PTHR45971">
    <property type="entry name" value="PHOX (PX) DOMAIN-CONTAINING PROTEIN"/>
    <property type="match status" value="1"/>
</dbReference>